<dbReference type="GO" id="GO:0003677">
    <property type="term" value="F:DNA binding"/>
    <property type="evidence" value="ECO:0007669"/>
    <property type="project" value="UniProtKB-UniRule"/>
</dbReference>
<evidence type="ECO:0000256" key="2">
    <source>
        <dbReference type="ARBA" id="ARBA00022490"/>
    </source>
</evidence>
<keyword evidence="1 5" id="KW-0240">DNA-directed RNA polymerase</keyword>
<comment type="similarity">
    <text evidence="4 5">Belongs to the archaeal Rpo3/eukaryotic RPB3 RNA polymerase subunit family.</text>
</comment>
<comment type="catalytic activity">
    <reaction evidence="5">
        <text>RNA(n) + a ribonucleoside 5'-triphosphate = RNA(n+1) + diphosphate</text>
        <dbReference type="Rhea" id="RHEA:21248"/>
        <dbReference type="Rhea" id="RHEA-COMP:14527"/>
        <dbReference type="Rhea" id="RHEA-COMP:17342"/>
        <dbReference type="ChEBI" id="CHEBI:33019"/>
        <dbReference type="ChEBI" id="CHEBI:61557"/>
        <dbReference type="ChEBI" id="CHEBI:140395"/>
        <dbReference type="EC" id="2.7.7.6"/>
    </reaction>
</comment>
<accession>A0A7J9NXP8</accession>
<dbReference type="HAMAP" id="MF_00320">
    <property type="entry name" value="RNApol_arch_Rpo3"/>
    <property type="match status" value="1"/>
</dbReference>
<keyword evidence="3 5" id="KW-0804">Transcription</keyword>
<dbReference type="GO" id="GO:0003899">
    <property type="term" value="F:DNA-directed RNA polymerase activity"/>
    <property type="evidence" value="ECO:0007669"/>
    <property type="project" value="UniProtKB-UniRule"/>
</dbReference>
<keyword evidence="2 5" id="KW-0963">Cytoplasm</keyword>
<dbReference type="InterPro" id="IPR036643">
    <property type="entry name" value="RNApol_insert_sf"/>
</dbReference>
<reference evidence="7 8" key="1">
    <citation type="submission" date="2020-07" db="EMBL/GenBank/DDBJ databases">
        <title>Genomic Encyclopedia of Type Strains, Phase IV (KMG-V): Genome sequencing to study the core and pangenomes of soil and plant-associated prokaryotes.</title>
        <authorList>
            <person name="Whitman W."/>
        </authorList>
    </citation>
    <scope>NUCLEOTIDE SEQUENCE [LARGE SCALE GENOMIC DNA]</scope>
    <source>
        <strain evidence="7 8">S1</strain>
    </source>
</reference>
<dbReference type="GO" id="GO:0006351">
    <property type="term" value="P:DNA-templated transcription"/>
    <property type="evidence" value="ECO:0007669"/>
    <property type="project" value="UniProtKB-UniRule"/>
</dbReference>
<dbReference type="Pfam" id="PF01000">
    <property type="entry name" value="RNA_pol_A_bac"/>
    <property type="match status" value="1"/>
</dbReference>
<comment type="caution">
    <text evidence="5">Lacks conserved residue(s) required for the propagation of feature annotation.</text>
</comment>
<comment type="function">
    <text evidence="5">DNA-dependent RNA polymerase (RNAP) catalyzes the transcription of DNA into RNA using the four ribonucleoside triphosphates as substrates.</text>
</comment>
<organism evidence="7 8">
    <name type="scientific">Methanococcus maripaludis</name>
    <name type="common">Methanococcus deltae</name>
    <dbReference type="NCBI Taxonomy" id="39152"/>
    <lineage>
        <taxon>Archaea</taxon>
        <taxon>Methanobacteriati</taxon>
        <taxon>Methanobacteriota</taxon>
        <taxon>Methanomada group</taxon>
        <taxon>Methanococci</taxon>
        <taxon>Methanococcales</taxon>
        <taxon>Methanococcaceae</taxon>
        <taxon>Methanococcus</taxon>
    </lineage>
</organism>
<dbReference type="Pfam" id="PF01193">
    <property type="entry name" value="RNA_pol_L"/>
    <property type="match status" value="1"/>
</dbReference>
<comment type="caution">
    <text evidence="7">The sequence shown here is derived from an EMBL/GenBank/DDBJ whole genome shotgun (WGS) entry which is preliminary data.</text>
</comment>
<dbReference type="PANTHER" id="PTHR11800">
    <property type="entry name" value="DNA-DIRECTED RNA POLYMERASE"/>
    <property type="match status" value="1"/>
</dbReference>
<evidence type="ECO:0000256" key="1">
    <source>
        <dbReference type="ARBA" id="ARBA00022478"/>
    </source>
</evidence>
<dbReference type="InterPro" id="IPR022842">
    <property type="entry name" value="RNAP_Rpo3/Rpb3/RPAC1"/>
</dbReference>
<dbReference type="SMART" id="SM00662">
    <property type="entry name" value="RPOLD"/>
    <property type="match status" value="1"/>
</dbReference>
<evidence type="ECO:0000256" key="4">
    <source>
        <dbReference type="ARBA" id="ARBA00025804"/>
    </source>
</evidence>
<dbReference type="GO" id="GO:0000428">
    <property type="term" value="C:DNA-directed RNA polymerase complex"/>
    <property type="evidence" value="ECO:0007669"/>
    <property type="project" value="UniProtKB-KW"/>
</dbReference>
<evidence type="ECO:0000259" key="6">
    <source>
        <dbReference type="SMART" id="SM00662"/>
    </source>
</evidence>
<dbReference type="GO" id="GO:0046983">
    <property type="term" value="F:protein dimerization activity"/>
    <property type="evidence" value="ECO:0007669"/>
    <property type="project" value="InterPro"/>
</dbReference>
<dbReference type="Gene3D" id="2.170.120.12">
    <property type="entry name" value="DNA-directed RNA polymerase, insert domain"/>
    <property type="match status" value="1"/>
</dbReference>
<dbReference type="InterPro" id="IPR011262">
    <property type="entry name" value="DNA-dir_RNA_pol_insert"/>
</dbReference>
<dbReference type="SUPFAM" id="SSF55257">
    <property type="entry name" value="RBP11-like subunits of RNA polymerase"/>
    <property type="match status" value="1"/>
</dbReference>
<dbReference type="Proteomes" id="UP000522365">
    <property type="component" value="Unassembled WGS sequence"/>
</dbReference>
<dbReference type="Gene3D" id="3.30.1360.10">
    <property type="entry name" value="RNA polymerase, RBP11-like subunit"/>
    <property type="match status" value="1"/>
</dbReference>
<dbReference type="EMBL" id="JACDUK010000001">
    <property type="protein sequence ID" value="MBA2852472.1"/>
    <property type="molecule type" value="Genomic_DNA"/>
</dbReference>
<dbReference type="PANTHER" id="PTHR11800:SF2">
    <property type="entry name" value="DNA-DIRECTED RNA POLYMERASE II SUBUNIT RPB3"/>
    <property type="match status" value="1"/>
</dbReference>
<sequence>MIFLIKNIQKEEKRTGEIMKMELKAPLSFSSALRRIMISEVPTYAIENVYFYENTSSMYDEVLAHRLGLIPIKGVPVSGDEVIVLTISKEGPCMVYSSDLKSESGEPAFENIPIVKLAEDQKLELETEALVGTGKIHAKWQPCNAIYKQISNDEVEFTIESFGNMDAEDIIRSSLEILKNKAEKFLLELEGQELSDEN</sequence>
<keyword evidence="5 7" id="KW-0808">Transferase</keyword>
<name>A0A7J9NXP8_METMI</name>
<dbReference type="InterPro" id="IPR036603">
    <property type="entry name" value="RBP11-like"/>
</dbReference>
<proteinExistence type="inferred from homology"/>
<dbReference type="AlphaFoldDB" id="A0A7J9NXP8"/>
<dbReference type="SUPFAM" id="SSF56553">
    <property type="entry name" value="Insert subdomain of RNA polymerase alpha subunit"/>
    <property type="match status" value="1"/>
</dbReference>
<comment type="subunit">
    <text evidence="5">Part of the RNA polymerase complex.</text>
</comment>
<dbReference type="NCBIfam" id="NF011548">
    <property type="entry name" value="PRK14979.1"/>
    <property type="match status" value="1"/>
</dbReference>
<feature type="domain" description="DNA-directed RNA polymerase RpoA/D/Rpb3-type" evidence="6">
    <location>
        <begin position="18"/>
        <end position="188"/>
    </location>
</feature>
<dbReference type="EC" id="2.7.7.6" evidence="5"/>
<evidence type="ECO:0000256" key="5">
    <source>
        <dbReference type="HAMAP-Rule" id="MF_00320"/>
    </source>
</evidence>
<gene>
    <name evidence="5" type="primary">rpo3</name>
    <name evidence="5" type="synonym">rpoD</name>
    <name evidence="7" type="ORF">HNP89_000409</name>
</gene>
<comment type="subcellular location">
    <subcellularLocation>
        <location evidence="5">Cytoplasm</location>
    </subcellularLocation>
</comment>
<evidence type="ECO:0000313" key="7">
    <source>
        <dbReference type="EMBL" id="MBA2852472.1"/>
    </source>
</evidence>
<dbReference type="InterPro" id="IPR011263">
    <property type="entry name" value="DNA-dir_RNA_pol_RpoA/D/Rpb3"/>
</dbReference>
<keyword evidence="5 7" id="KW-0548">Nucleotidyltransferase</keyword>
<evidence type="ECO:0000313" key="8">
    <source>
        <dbReference type="Proteomes" id="UP000522365"/>
    </source>
</evidence>
<protein>
    <recommendedName>
        <fullName evidence="5">DNA-directed RNA polymerase subunit Rpo3</fullName>
        <ecNumber evidence="5">2.7.7.6</ecNumber>
    </recommendedName>
    <alternativeName>
        <fullName evidence="5">DNA-directed RNA polymerase subunit D</fullName>
    </alternativeName>
</protein>
<evidence type="ECO:0000256" key="3">
    <source>
        <dbReference type="ARBA" id="ARBA00023163"/>
    </source>
</evidence>
<dbReference type="GO" id="GO:0005737">
    <property type="term" value="C:cytoplasm"/>
    <property type="evidence" value="ECO:0007669"/>
    <property type="project" value="UniProtKB-SubCell"/>
</dbReference>
<dbReference type="InterPro" id="IPR050518">
    <property type="entry name" value="Rpo3/RPB3_RNA_Pol_subunit"/>
</dbReference>